<name>A0A4Z1F3M9_9HELO</name>
<evidence type="ECO:0000313" key="2">
    <source>
        <dbReference type="Proteomes" id="UP000297910"/>
    </source>
</evidence>
<dbReference type="Proteomes" id="UP000297910">
    <property type="component" value="Unassembled WGS sequence"/>
</dbReference>
<dbReference type="AlphaFoldDB" id="A0A4Z1F3M9"/>
<protein>
    <submittedName>
        <fullName evidence="1">Uncharacterized protein</fullName>
    </submittedName>
</protein>
<evidence type="ECO:0000313" key="1">
    <source>
        <dbReference type="EMBL" id="TGO18926.1"/>
    </source>
</evidence>
<proteinExistence type="predicted"/>
<gene>
    <name evidence="1" type="ORF">BPAE_0361g00020</name>
</gene>
<comment type="caution">
    <text evidence="1">The sequence shown here is derived from an EMBL/GenBank/DDBJ whole genome shotgun (WGS) entry which is preliminary data.</text>
</comment>
<sequence length="60" mass="6994">MVRSLDYTIPVFGYFQEMWHFETAACGVFWTDNVVGTEWGLEMIVKGIRFSIFFGFVETS</sequence>
<reference evidence="1 2" key="1">
    <citation type="submission" date="2017-12" db="EMBL/GenBank/DDBJ databases">
        <title>Comparative genomics of Botrytis spp.</title>
        <authorList>
            <person name="Valero-Jimenez C.A."/>
            <person name="Tapia P."/>
            <person name="Veloso J."/>
            <person name="Silva-Moreno E."/>
            <person name="Staats M."/>
            <person name="Valdes J.H."/>
            <person name="Van Kan J.A.L."/>
        </authorList>
    </citation>
    <scope>NUCLEOTIDE SEQUENCE [LARGE SCALE GENOMIC DNA]</scope>
    <source>
        <strain evidence="1 2">Bp0003</strain>
    </source>
</reference>
<keyword evidence="2" id="KW-1185">Reference proteome</keyword>
<organism evidence="1 2">
    <name type="scientific">Botrytis paeoniae</name>
    <dbReference type="NCBI Taxonomy" id="278948"/>
    <lineage>
        <taxon>Eukaryota</taxon>
        <taxon>Fungi</taxon>
        <taxon>Dikarya</taxon>
        <taxon>Ascomycota</taxon>
        <taxon>Pezizomycotina</taxon>
        <taxon>Leotiomycetes</taxon>
        <taxon>Helotiales</taxon>
        <taxon>Sclerotiniaceae</taxon>
        <taxon>Botrytis</taxon>
    </lineage>
</organism>
<dbReference type="EMBL" id="PQXI01000359">
    <property type="protein sequence ID" value="TGO18926.1"/>
    <property type="molecule type" value="Genomic_DNA"/>
</dbReference>
<accession>A0A4Z1F3M9</accession>